<dbReference type="AlphaFoldDB" id="A0A4U5NDL4"/>
<reference evidence="1 2" key="2">
    <citation type="journal article" date="2019" name="G3 (Bethesda)">
        <title>Hybrid Assembly of the Genome of the Entomopathogenic Nematode Steinernema carpocapsae Identifies the X-Chromosome.</title>
        <authorList>
            <person name="Serra L."/>
            <person name="Macchietto M."/>
            <person name="Macias-Munoz A."/>
            <person name="McGill C.J."/>
            <person name="Rodriguez I.M."/>
            <person name="Rodriguez B."/>
            <person name="Murad R."/>
            <person name="Mortazavi A."/>
        </authorList>
    </citation>
    <scope>NUCLEOTIDE SEQUENCE [LARGE SCALE GENOMIC DNA]</scope>
    <source>
        <strain evidence="1 2">ALL</strain>
    </source>
</reference>
<reference evidence="1 2" key="1">
    <citation type="journal article" date="2015" name="Genome Biol.">
        <title>Comparative genomics of Steinernema reveals deeply conserved gene regulatory networks.</title>
        <authorList>
            <person name="Dillman A.R."/>
            <person name="Macchietto M."/>
            <person name="Porter C.F."/>
            <person name="Rogers A."/>
            <person name="Williams B."/>
            <person name="Antoshechkin I."/>
            <person name="Lee M.M."/>
            <person name="Goodwin Z."/>
            <person name="Lu X."/>
            <person name="Lewis E.E."/>
            <person name="Goodrich-Blair H."/>
            <person name="Stock S.P."/>
            <person name="Adams B.J."/>
            <person name="Sternberg P.W."/>
            <person name="Mortazavi A."/>
        </authorList>
    </citation>
    <scope>NUCLEOTIDE SEQUENCE [LARGE SCALE GENOMIC DNA]</scope>
    <source>
        <strain evidence="1 2">ALL</strain>
    </source>
</reference>
<comment type="caution">
    <text evidence="1">The sequence shown here is derived from an EMBL/GenBank/DDBJ whole genome shotgun (WGS) entry which is preliminary data.</text>
</comment>
<sequence length="86" mass="10049">MSKRPRFHLSDVAKRCRFKYRDKKSERPLRLRGGWNAGIRGWKTAAWRSEFSPLWNISKIRIPKWPGNGAEWCDDGAMSRFLLAAA</sequence>
<organism evidence="1 2">
    <name type="scientific">Steinernema carpocapsae</name>
    <name type="common">Entomopathogenic nematode</name>
    <dbReference type="NCBI Taxonomy" id="34508"/>
    <lineage>
        <taxon>Eukaryota</taxon>
        <taxon>Metazoa</taxon>
        <taxon>Ecdysozoa</taxon>
        <taxon>Nematoda</taxon>
        <taxon>Chromadorea</taxon>
        <taxon>Rhabditida</taxon>
        <taxon>Tylenchina</taxon>
        <taxon>Panagrolaimomorpha</taxon>
        <taxon>Strongyloidoidea</taxon>
        <taxon>Steinernematidae</taxon>
        <taxon>Steinernema</taxon>
    </lineage>
</organism>
<dbReference type="EMBL" id="AZBU02000004">
    <property type="protein sequence ID" value="TKR81067.1"/>
    <property type="molecule type" value="Genomic_DNA"/>
</dbReference>
<evidence type="ECO:0000313" key="1">
    <source>
        <dbReference type="EMBL" id="TKR81067.1"/>
    </source>
</evidence>
<accession>A0A4U5NDL4</accession>
<proteinExistence type="predicted"/>
<protein>
    <submittedName>
        <fullName evidence="1">Uncharacterized protein</fullName>
    </submittedName>
</protein>
<gene>
    <name evidence="1" type="ORF">L596_015005</name>
</gene>
<keyword evidence="2" id="KW-1185">Reference proteome</keyword>
<name>A0A4U5NDL4_STECR</name>
<evidence type="ECO:0000313" key="2">
    <source>
        <dbReference type="Proteomes" id="UP000298663"/>
    </source>
</evidence>
<dbReference type="Proteomes" id="UP000298663">
    <property type="component" value="Unassembled WGS sequence"/>
</dbReference>